<evidence type="ECO:0000313" key="3">
    <source>
        <dbReference type="EMBL" id="CQR59568.1"/>
    </source>
</evidence>
<feature type="compositionally biased region" description="Basic and acidic residues" evidence="1">
    <location>
        <begin position="271"/>
        <end position="290"/>
    </location>
</feature>
<gene>
    <name evidence="3" type="primary">sle_01060</name>
</gene>
<dbReference type="KEGG" id="sle:sle_01060"/>
<sequence>MKRRHFTHLALCVLTSTLISACSHESDATGSVAEARPSALEAERDSDIYDPLPHLVLPIQKYIESDDQRRFVAQAAMALVDKCLADKRIKFRLPRRTPDKLPTLMAGRYGPVNQKQAQHGYHYMAVLNGGGSQPSISPNPQESKALSACSDKAEESIPQLEDKNLPEQIKASSYIAATRLPSVVKAFKGWSDCMAETGHKYDSPMDAMNDPKWNWKTAKATPHEVSVATRDVECKKSSGVVQMWFEGEVALEEKKIAEHESALQDVLSQMKQRERSAREVLAKENGHSAT</sequence>
<protein>
    <recommendedName>
        <fullName evidence="5">Lipoprotein</fullName>
    </recommendedName>
</protein>
<dbReference type="Proteomes" id="UP000035016">
    <property type="component" value="Chromosome Chromosome"/>
</dbReference>
<evidence type="ECO:0000256" key="2">
    <source>
        <dbReference type="SAM" id="SignalP"/>
    </source>
</evidence>
<organism evidence="3 4">
    <name type="scientific">Streptomyces leeuwenhoekii</name>
    <dbReference type="NCBI Taxonomy" id="1437453"/>
    <lineage>
        <taxon>Bacteria</taxon>
        <taxon>Bacillati</taxon>
        <taxon>Actinomycetota</taxon>
        <taxon>Actinomycetes</taxon>
        <taxon>Kitasatosporales</taxon>
        <taxon>Streptomycetaceae</taxon>
        <taxon>Streptomyces</taxon>
    </lineage>
</organism>
<feature type="chain" id="PRO_5039103460" description="Lipoprotein" evidence="2">
    <location>
        <begin position="22"/>
        <end position="290"/>
    </location>
</feature>
<feature type="signal peptide" evidence="2">
    <location>
        <begin position="1"/>
        <end position="21"/>
    </location>
</feature>
<evidence type="ECO:0000256" key="1">
    <source>
        <dbReference type="SAM" id="MobiDB-lite"/>
    </source>
</evidence>
<evidence type="ECO:0000313" key="4">
    <source>
        <dbReference type="Proteomes" id="UP000035016"/>
    </source>
</evidence>
<dbReference type="EMBL" id="LN831790">
    <property type="protein sequence ID" value="CQR59568.1"/>
    <property type="molecule type" value="Genomic_DNA"/>
</dbReference>
<reference evidence="3 4" key="1">
    <citation type="submission" date="2015-02" db="EMBL/GenBank/DDBJ databases">
        <authorList>
            <person name="Gomez-Escribano P.J."/>
        </authorList>
    </citation>
    <scope>NUCLEOTIDE SEQUENCE [LARGE SCALE GENOMIC DNA]</scope>
    <source>
        <strain evidence="4">C34 (DSM 42122 / NRRL B-24963)</strain>
    </source>
</reference>
<keyword evidence="2" id="KW-0732">Signal</keyword>
<name>A0A0F7VMZ6_STRLW</name>
<evidence type="ECO:0008006" key="5">
    <source>
        <dbReference type="Google" id="ProtNLM"/>
    </source>
</evidence>
<dbReference type="AlphaFoldDB" id="A0A0F7VMZ6"/>
<accession>A0A0F7VMZ6</accession>
<feature type="region of interest" description="Disordered" evidence="1">
    <location>
        <begin position="269"/>
        <end position="290"/>
    </location>
</feature>
<proteinExistence type="predicted"/>
<dbReference type="PROSITE" id="PS51257">
    <property type="entry name" value="PROKAR_LIPOPROTEIN"/>
    <property type="match status" value="1"/>
</dbReference>